<name>A0A6M3L0G2_9ZZZZ</name>
<organism evidence="1">
    <name type="scientific">viral metagenome</name>
    <dbReference type="NCBI Taxonomy" id="1070528"/>
    <lineage>
        <taxon>unclassified sequences</taxon>
        <taxon>metagenomes</taxon>
        <taxon>organismal metagenomes</taxon>
    </lineage>
</organism>
<reference evidence="1" key="1">
    <citation type="submission" date="2020-03" db="EMBL/GenBank/DDBJ databases">
        <title>The deep terrestrial virosphere.</title>
        <authorList>
            <person name="Holmfeldt K."/>
            <person name="Nilsson E."/>
            <person name="Simone D."/>
            <person name="Lopez-Fernandez M."/>
            <person name="Wu X."/>
            <person name="de Brujin I."/>
            <person name="Lundin D."/>
            <person name="Andersson A."/>
            <person name="Bertilsson S."/>
            <person name="Dopson M."/>
        </authorList>
    </citation>
    <scope>NUCLEOTIDE SEQUENCE</scope>
    <source>
        <strain evidence="1">MM415B02836</strain>
    </source>
</reference>
<dbReference type="EMBL" id="MT142749">
    <property type="protein sequence ID" value="QJA88047.1"/>
    <property type="molecule type" value="Genomic_DNA"/>
</dbReference>
<protein>
    <submittedName>
        <fullName evidence="1">Uncharacterized protein</fullName>
    </submittedName>
</protein>
<evidence type="ECO:0000313" key="1">
    <source>
        <dbReference type="EMBL" id="QJA88047.1"/>
    </source>
</evidence>
<sequence length="84" mass="9977">MKIERDDKPFVPVVITLETEKELEGLFHVLNCGPEYSLNHYMSNGVQARADNMLSVKMQLWTTLRNFVNKDQEKRIQERRPWDV</sequence>
<gene>
    <name evidence="1" type="ORF">MM415B02836_0010</name>
</gene>
<proteinExistence type="predicted"/>
<accession>A0A6M3L0G2</accession>
<dbReference type="AlphaFoldDB" id="A0A6M3L0G2"/>